<accession>A0A819RJ70</accession>
<evidence type="ECO:0000313" key="1">
    <source>
        <dbReference type="EMBL" id="CAF3646059.1"/>
    </source>
</evidence>
<dbReference type="Gene3D" id="3.30.70.1130">
    <property type="entry name" value="EIF_2_alpha"/>
    <property type="match status" value="1"/>
</dbReference>
<dbReference type="Proteomes" id="UP000663874">
    <property type="component" value="Unassembled WGS sequence"/>
</dbReference>
<name>A0A819RJ70_9BILA</name>
<sequence length="111" mass="12535">MNLIASPPYVVTATCLDQNKGLDALKNVIEKNKTKSLCNKLKMKIMKDLMITMKVKYEKNKLSIVIYLDSGTKGYLSDETSGTVEIFIESKKLLQNNIKADEDDNVDENED</sequence>
<dbReference type="EMBL" id="CAJOBE010007868">
    <property type="protein sequence ID" value="CAF4047985.1"/>
    <property type="molecule type" value="Genomic_DNA"/>
</dbReference>
<protein>
    <submittedName>
        <fullName evidence="2">Uncharacterized protein</fullName>
    </submittedName>
</protein>
<organism evidence="2 3">
    <name type="scientific">Rotaria sordida</name>
    <dbReference type="NCBI Taxonomy" id="392033"/>
    <lineage>
        <taxon>Eukaryota</taxon>
        <taxon>Metazoa</taxon>
        <taxon>Spiralia</taxon>
        <taxon>Gnathifera</taxon>
        <taxon>Rotifera</taxon>
        <taxon>Eurotatoria</taxon>
        <taxon>Bdelloidea</taxon>
        <taxon>Philodinida</taxon>
        <taxon>Philodinidae</taxon>
        <taxon>Rotaria</taxon>
    </lineage>
</organism>
<comment type="caution">
    <text evidence="2">The sequence shown here is derived from an EMBL/GenBank/DDBJ whole genome shotgun (WGS) entry which is preliminary data.</text>
</comment>
<evidence type="ECO:0000313" key="3">
    <source>
        <dbReference type="Proteomes" id="UP000663874"/>
    </source>
</evidence>
<evidence type="ECO:0000313" key="2">
    <source>
        <dbReference type="EMBL" id="CAF4047985.1"/>
    </source>
</evidence>
<gene>
    <name evidence="2" type="ORF">FNK824_LOCUS28548</name>
    <name evidence="1" type="ORF">OTI717_LOCUS9103</name>
</gene>
<dbReference type="EMBL" id="CAJOAX010000757">
    <property type="protein sequence ID" value="CAF3646059.1"/>
    <property type="molecule type" value="Genomic_DNA"/>
</dbReference>
<dbReference type="InterPro" id="IPR024055">
    <property type="entry name" value="TIF2_asu_C"/>
</dbReference>
<dbReference type="AlphaFoldDB" id="A0A819RJ70"/>
<dbReference type="SUPFAM" id="SSF110993">
    <property type="entry name" value="eIF-2-alpha, C-terminal domain"/>
    <property type="match status" value="1"/>
</dbReference>
<dbReference type="Proteomes" id="UP000663823">
    <property type="component" value="Unassembled WGS sequence"/>
</dbReference>
<proteinExistence type="predicted"/>
<reference evidence="2" key="1">
    <citation type="submission" date="2021-02" db="EMBL/GenBank/DDBJ databases">
        <authorList>
            <person name="Nowell W R."/>
        </authorList>
    </citation>
    <scope>NUCLEOTIDE SEQUENCE</scope>
</reference>